<dbReference type="Proteomes" id="UP000067625">
    <property type="component" value="Chromosome"/>
</dbReference>
<reference evidence="9 10" key="2">
    <citation type="journal article" date="2016" name="Int. J. Syst. Evol. Microbiol.">
        <title>Bacillus gobiensis sp. nov., isolated from a soil sample.</title>
        <authorList>
            <person name="Liu B."/>
            <person name="Liu G.H."/>
            <person name="Cetin S."/>
            <person name="Schumann P."/>
            <person name="Pan Z.Z."/>
            <person name="Chen Q.Q."/>
        </authorList>
    </citation>
    <scope>NUCLEOTIDE SEQUENCE [LARGE SCALE GENOMIC DNA]</scope>
    <source>
        <strain evidence="9 10">FJAT-4402</strain>
    </source>
</reference>
<comment type="subcellular location">
    <subcellularLocation>
        <location evidence="1">Cell membrane</location>
        <topology evidence="1">Multi-pass membrane protein</topology>
    </subcellularLocation>
</comment>
<evidence type="ECO:0000256" key="1">
    <source>
        <dbReference type="ARBA" id="ARBA00004651"/>
    </source>
</evidence>
<dbReference type="RefSeq" id="WP_053603623.1">
    <property type="nucleotide sequence ID" value="NZ_CP012600.1"/>
</dbReference>
<evidence type="ECO:0000256" key="3">
    <source>
        <dbReference type="ARBA" id="ARBA00022475"/>
    </source>
</evidence>
<dbReference type="STRING" id="1441095.AM592_09730"/>
<evidence type="ECO:0000256" key="8">
    <source>
        <dbReference type="SAM" id="Phobius"/>
    </source>
</evidence>
<keyword evidence="10" id="KW-1185">Reference proteome</keyword>
<sequence length="172" mass="19878">MRRILLPFLMIFMLISDSLYVEFVRLPFVSEDQMAVPRFLLLALVFMAAYINQRHAVVYGLIFGLLYDINYTQILGVYMFGYAALCYLLSKAFKVLQTNAFVVIVLSVIAVAVLEFYVYGVQLVITPSILSFNAFVIERLLPTLALNCCASILTLFLFKRYFVNYKRRFLDE</sequence>
<dbReference type="GO" id="GO:0008360">
    <property type="term" value="P:regulation of cell shape"/>
    <property type="evidence" value="ECO:0007669"/>
    <property type="project" value="UniProtKB-KW"/>
</dbReference>
<dbReference type="EMBL" id="CP012600">
    <property type="protein sequence ID" value="ALC81852.1"/>
    <property type="molecule type" value="Genomic_DNA"/>
</dbReference>
<keyword evidence="5" id="KW-0133">Cell shape</keyword>
<dbReference type="OrthoDB" id="1653857at2"/>
<dbReference type="InterPro" id="IPR007227">
    <property type="entry name" value="Cell_shape_determining_MreD"/>
</dbReference>
<gene>
    <name evidence="9" type="ORF">AM592_09730</name>
</gene>
<keyword evidence="3" id="KW-1003">Cell membrane</keyword>
<keyword evidence="6 8" id="KW-1133">Transmembrane helix</keyword>
<keyword evidence="7 8" id="KW-0472">Membrane</keyword>
<feature type="transmembrane region" description="Helical" evidence="8">
    <location>
        <begin position="101"/>
        <end position="120"/>
    </location>
</feature>
<feature type="transmembrane region" description="Helical" evidence="8">
    <location>
        <begin position="140"/>
        <end position="158"/>
    </location>
</feature>
<name>A0A0M3R9Q6_9BACI</name>
<feature type="transmembrane region" description="Helical" evidence="8">
    <location>
        <begin position="35"/>
        <end position="51"/>
    </location>
</feature>
<dbReference type="Pfam" id="PF04093">
    <property type="entry name" value="MreD"/>
    <property type="match status" value="1"/>
</dbReference>
<evidence type="ECO:0000256" key="4">
    <source>
        <dbReference type="ARBA" id="ARBA00022692"/>
    </source>
</evidence>
<comment type="similarity">
    <text evidence="2">Belongs to the MreD family.</text>
</comment>
<evidence type="ECO:0000256" key="5">
    <source>
        <dbReference type="ARBA" id="ARBA00022960"/>
    </source>
</evidence>
<dbReference type="AlphaFoldDB" id="A0A0M3R9Q6"/>
<evidence type="ECO:0000313" key="10">
    <source>
        <dbReference type="Proteomes" id="UP000067625"/>
    </source>
</evidence>
<feature type="transmembrane region" description="Helical" evidence="8">
    <location>
        <begin position="6"/>
        <end position="23"/>
    </location>
</feature>
<reference evidence="10" key="1">
    <citation type="submission" date="2015-08" db="EMBL/GenBank/DDBJ databases">
        <title>Genome sequencing project for genomic taxonomy and phylogenomics of Bacillus-like bacteria.</title>
        <authorList>
            <person name="Liu B."/>
            <person name="Wang J."/>
            <person name="Zhu Y."/>
            <person name="Liu G."/>
            <person name="Chen Q."/>
            <person name="Chen Z."/>
            <person name="Lan J."/>
            <person name="Che J."/>
            <person name="Ge C."/>
            <person name="Shi H."/>
            <person name="Pan Z."/>
            <person name="Liu X."/>
        </authorList>
    </citation>
    <scope>NUCLEOTIDE SEQUENCE [LARGE SCALE GENOMIC DNA]</scope>
    <source>
        <strain evidence="10">FJAT-4402</strain>
    </source>
</reference>
<feature type="transmembrane region" description="Helical" evidence="8">
    <location>
        <begin position="71"/>
        <end position="89"/>
    </location>
</feature>
<dbReference type="GO" id="GO:0005886">
    <property type="term" value="C:plasma membrane"/>
    <property type="evidence" value="ECO:0007669"/>
    <property type="project" value="UniProtKB-SubCell"/>
</dbReference>
<proteinExistence type="inferred from homology"/>
<keyword evidence="4 8" id="KW-0812">Transmembrane</keyword>
<evidence type="ECO:0000256" key="7">
    <source>
        <dbReference type="ARBA" id="ARBA00023136"/>
    </source>
</evidence>
<dbReference type="NCBIfam" id="TIGR03426">
    <property type="entry name" value="shape_MreD"/>
    <property type="match status" value="1"/>
</dbReference>
<protein>
    <submittedName>
        <fullName evidence="9">Rod shape-determining protein MreD</fullName>
    </submittedName>
</protein>
<organism evidence="9 10">
    <name type="scientific">Bacillus gobiensis</name>
    <dbReference type="NCBI Taxonomy" id="1441095"/>
    <lineage>
        <taxon>Bacteria</taxon>
        <taxon>Bacillati</taxon>
        <taxon>Bacillota</taxon>
        <taxon>Bacilli</taxon>
        <taxon>Bacillales</taxon>
        <taxon>Bacillaceae</taxon>
        <taxon>Bacillus</taxon>
    </lineage>
</organism>
<evidence type="ECO:0000313" key="9">
    <source>
        <dbReference type="EMBL" id="ALC81852.1"/>
    </source>
</evidence>
<accession>A0A0M3R9Q6</accession>
<dbReference type="PATRIC" id="fig|1441095.3.peg.2140"/>
<evidence type="ECO:0000256" key="6">
    <source>
        <dbReference type="ARBA" id="ARBA00022989"/>
    </source>
</evidence>
<evidence type="ECO:0000256" key="2">
    <source>
        <dbReference type="ARBA" id="ARBA00007776"/>
    </source>
</evidence>